<evidence type="ECO:0000256" key="4">
    <source>
        <dbReference type="ARBA" id="ARBA00022786"/>
    </source>
</evidence>
<dbReference type="PRINTS" id="PR00401">
    <property type="entry name" value="SH2DOMAIN"/>
</dbReference>
<dbReference type="PANTHER" id="PTHR10155:SF7">
    <property type="entry name" value="SUPPRESSOR OF CYTOKINE SIGNALING 2"/>
    <property type="match status" value="1"/>
</dbReference>
<keyword evidence="3" id="KW-0734">Signal transduction inhibitor</keyword>
<dbReference type="Pfam" id="PF00017">
    <property type="entry name" value="SH2"/>
    <property type="match status" value="1"/>
</dbReference>
<evidence type="ECO:0000313" key="9">
    <source>
        <dbReference type="EMBL" id="KAF7695834.1"/>
    </source>
</evidence>
<dbReference type="PANTHER" id="PTHR10155">
    <property type="entry name" value="PHOSPHATIDYLINOSITOL 3-KINASE REGULATORY SUBUNIT"/>
    <property type="match status" value="1"/>
</dbReference>
<feature type="domain" description="SOCS box" evidence="8">
    <location>
        <begin position="249"/>
        <end position="295"/>
    </location>
</feature>
<dbReference type="GO" id="GO:0046854">
    <property type="term" value="P:phosphatidylinositol phosphate biosynthetic process"/>
    <property type="evidence" value="ECO:0007669"/>
    <property type="project" value="TreeGrafter"/>
</dbReference>
<reference evidence="9" key="1">
    <citation type="submission" date="2020-08" db="EMBL/GenBank/DDBJ databases">
        <title>Chromosome-level assembly of Southern catfish (Silurus meridionalis) provides insights into visual adaptation to the nocturnal and benthic lifestyles.</title>
        <authorList>
            <person name="Zhang Y."/>
            <person name="Wang D."/>
            <person name="Peng Z."/>
        </authorList>
    </citation>
    <scope>NUCLEOTIDE SEQUENCE</scope>
    <source>
        <strain evidence="9">SWU-2019-XX</strain>
        <tissue evidence="9">Muscle</tissue>
    </source>
</reference>
<dbReference type="PROSITE" id="PS50225">
    <property type="entry name" value="SOCS"/>
    <property type="match status" value="1"/>
</dbReference>
<dbReference type="GO" id="GO:0009968">
    <property type="term" value="P:negative regulation of signal transduction"/>
    <property type="evidence" value="ECO:0007669"/>
    <property type="project" value="UniProtKB-KW"/>
</dbReference>
<dbReference type="InterPro" id="IPR000980">
    <property type="entry name" value="SH2"/>
</dbReference>
<evidence type="ECO:0000256" key="5">
    <source>
        <dbReference type="ARBA" id="ARBA00022999"/>
    </source>
</evidence>
<evidence type="ECO:0000256" key="1">
    <source>
        <dbReference type="ARBA" id="ARBA00004906"/>
    </source>
</evidence>
<evidence type="ECO:0000259" key="8">
    <source>
        <dbReference type="PROSITE" id="PS50225"/>
    </source>
</evidence>
<name>A0A8T0ATS3_SILME</name>
<dbReference type="SMART" id="SM00252">
    <property type="entry name" value="SH2"/>
    <property type="match status" value="1"/>
</dbReference>
<dbReference type="Gene3D" id="1.10.750.20">
    <property type="entry name" value="SOCS box"/>
    <property type="match status" value="1"/>
</dbReference>
<dbReference type="Pfam" id="PF07525">
    <property type="entry name" value="SOCS_box"/>
    <property type="match status" value="1"/>
</dbReference>
<accession>A0A8T0ATS3</accession>
<organism evidence="9 10">
    <name type="scientific">Silurus meridionalis</name>
    <name type="common">Southern catfish</name>
    <name type="synonym">Silurus soldatovi meridionalis</name>
    <dbReference type="NCBI Taxonomy" id="175797"/>
    <lineage>
        <taxon>Eukaryota</taxon>
        <taxon>Metazoa</taxon>
        <taxon>Chordata</taxon>
        <taxon>Craniata</taxon>
        <taxon>Vertebrata</taxon>
        <taxon>Euteleostomi</taxon>
        <taxon>Actinopterygii</taxon>
        <taxon>Neopterygii</taxon>
        <taxon>Teleostei</taxon>
        <taxon>Ostariophysi</taxon>
        <taxon>Siluriformes</taxon>
        <taxon>Siluridae</taxon>
        <taxon>Silurus</taxon>
    </lineage>
</organism>
<dbReference type="InterPro" id="IPR036036">
    <property type="entry name" value="SOCS_box-like_dom_sf"/>
</dbReference>
<keyword evidence="10" id="KW-1185">Reference proteome</keyword>
<dbReference type="InterPro" id="IPR001496">
    <property type="entry name" value="SOCS_box"/>
</dbReference>
<sequence length="296" mass="34063">MVKIRSSFSEVKIKIRSTFSEVKVKIRSSFSEDLLKLTQCFIESVTAWKRFWMGHTQCVSKSAKNEAFVAPSGNCRLDEHRAEQPWNPEIDPDLNPEKLDRGIRVKERRLEPNRVDSSEEAQRLQNAMTHLHESGWYWGSITAAEAKQLLNEALFGSFLIRDSSNPGYLLTLSVKTELGPTHLRIEYSNGHFGFDSVVMARPHLRQFKGAVDLVQYYTLAYRRQVAHRELGSDPDTPPTGTTENTLQLKLANPLRKEAPSLQHLCRVLINQHSHDHRDLPLPEKLKDYLREYPFVL</sequence>
<dbReference type="Gene3D" id="3.30.505.10">
    <property type="entry name" value="SH2 domain"/>
    <property type="match status" value="1"/>
</dbReference>
<evidence type="ECO:0000256" key="6">
    <source>
        <dbReference type="PROSITE-ProRule" id="PRU00191"/>
    </source>
</evidence>
<dbReference type="SMART" id="SM00253">
    <property type="entry name" value="SOCS"/>
    <property type="match status" value="1"/>
</dbReference>
<keyword evidence="4" id="KW-0833">Ubl conjugation pathway</keyword>
<dbReference type="SUPFAM" id="SSF158235">
    <property type="entry name" value="SOCS box-like"/>
    <property type="match status" value="1"/>
</dbReference>
<evidence type="ECO:0000313" key="10">
    <source>
        <dbReference type="Proteomes" id="UP000606274"/>
    </source>
</evidence>
<evidence type="ECO:0000256" key="2">
    <source>
        <dbReference type="ARBA" id="ARBA00022604"/>
    </source>
</evidence>
<dbReference type="GO" id="GO:0005942">
    <property type="term" value="C:phosphatidylinositol 3-kinase complex"/>
    <property type="evidence" value="ECO:0007669"/>
    <property type="project" value="TreeGrafter"/>
</dbReference>
<comment type="pathway">
    <text evidence="1">Protein modification; protein ubiquitination.</text>
</comment>
<evidence type="ECO:0000259" key="7">
    <source>
        <dbReference type="PROSITE" id="PS50001"/>
    </source>
</evidence>
<dbReference type="SUPFAM" id="SSF55550">
    <property type="entry name" value="SH2 domain"/>
    <property type="match status" value="1"/>
</dbReference>
<dbReference type="PROSITE" id="PS50001">
    <property type="entry name" value="SH2"/>
    <property type="match status" value="1"/>
</dbReference>
<keyword evidence="5 6" id="KW-0727">SH2 domain</keyword>
<keyword evidence="2" id="KW-0341">Growth regulation</keyword>
<dbReference type="EMBL" id="JABFDY010000016">
    <property type="protein sequence ID" value="KAF7695834.1"/>
    <property type="molecule type" value="Genomic_DNA"/>
</dbReference>
<dbReference type="GO" id="GO:0035556">
    <property type="term" value="P:intracellular signal transduction"/>
    <property type="evidence" value="ECO:0007669"/>
    <property type="project" value="InterPro"/>
</dbReference>
<dbReference type="FunFam" id="1.10.750.20:FF:000002">
    <property type="entry name" value="Suppressor of cytokine signaling 2"/>
    <property type="match status" value="1"/>
</dbReference>
<protein>
    <recommendedName>
        <fullName evidence="11">Suppressor of cytokine signaling 2</fullName>
    </recommendedName>
</protein>
<dbReference type="SMART" id="SM00969">
    <property type="entry name" value="SOCS_box"/>
    <property type="match status" value="1"/>
</dbReference>
<proteinExistence type="predicted"/>
<dbReference type="InterPro" id="IPR036860">
    <property type="entry name" value="SH2_dom_sf"/>
</dbReference>
<dbReference type="Proteomes" id="UP000606274">
    <property type="component" value="Unassembled WGS sequence"/>
</dbReference>
<gene>
    <name evidence="9" type="ORF">HF521_005928</name>
</gene>
<feature type="domain" description="SH2" evidence="7">
    <location>
        <begin position="136"/>
        <end position="254"/>
    </location>
</feature>
<evidence type="ECO:0000256" key="3">
    <source>
        <dbReference type="ARBA" id="ARBA00022700"/>
    </source>
</evidence>
<comment type="caution">
    <text evidence="9">The sequence shown here is derived from an EMBL/GenBank/DDBJ whole genome shotgun (WGS) entry which is preliminary data.</text>
</comment>
<evidence type="ECO:0008006" key="11">
    <source>
        <dbReference type="Google" id="ProtNLM"/>
    </source>
</evidence>
<dbReference type="AlphaFoldDB" id="A0A8T0ATS3"/>
<dbReference type="GO" id="GO:0046935">
    <property type="term" value="F:1-phosphatidylinositol-3-kinase regulator activity"/>
    <property type="evidence" value="ECO:0007669"/>
    <property type="project" value="TreeGrafter"/>
</dbReference>